<evidence type="ECO:0000256" key="1">
    <source>
        <dbReference type="SAM" id="Phobius"/>
    </source>
</evidence>
<keyword evidence="1" id="KW-0472">Membrane</keyword>
<reference evidence="3 4" key="1">
    <citation type="submission" date="2016-10" db="EMBL/GenBank/DDBJ databases">
        <authorList>
            <person name="de Groot N.N."/>
        </authorList>
    </citation>
    <scope>NUCLEOTIDE SEQUENCE [LARGE SCALE GENOMIC DNA]</scope>
    <source>
        <strain evidence="3 4">DSM 43941</strain>
    </source>
</reference>
<keyword evidence="4" id="KW-1185">Reference proteome</keyword>
<keyword evidence="1" id="KW-0812">Transmembrane</keyword>
<accession>A0A1H2DDH5</accession>
<protein>
    <submittedName>
        <fullName evidence="3">TrwC relaxase</fullName>
    </submittedName>
</protein>
<evidence type="ECO:0000313" key="4">
    <source>
        <dbReference type="Proteomes" id="UP000198688"/>
    </source>
</evidence>
<feature type="transmembrane region" description="Helical" evidence="1">
    <location>
        <begin position="466"/>
        <end position="486"/>
    </location>
</feature>
<keyword evidence="1" id="KW-1133">Transmembrane helix</keyword>
<dbReference type="STRING" id="113562.SAMN04489716_9354"/>
<dbReference type="AlphaFoldDB" id="A0A1H2DDH5"/>
<proteinExistence type="predicted"/>
<evidence type="ECO:0000313" key="3">
    <source>
        <dbReference type="EMBL" id="SDT80783.1"/>
    </source>
</evidence>
<dbReference type="OrthoDB" id="4524286at2"/>
<feature type="transmembrane region" description="Helical" evidence="1">
    <location>
        <begin position="422"/>
        <end position="446"/>
    </location>
</feature>
<feature type="transmembrane region" description="Helical" evidence="1">
    <location>
        <begin position="536"/>
        <end position="556"/>
    </location>
</feature>
<evidence type="ECO:0000259" key="2">
    <source>
        <dbReference type="Pfam" id="PF08751"/>
    </source>
</evidence>
<dbReference type="Pfam" id="PF08751">
    <property type="entry name" value="TrwC"/>
    <property type="match status" value="1"/>
</dbReference>
<gene>
    <name evidence="3" type="ORF">SAMN04489716_9354</name>
</gene>
<feature type="transmembrane region" description="Helical" evidence="1">
    <location>
        <begin position="498"/>
        <end position="524"/>
    </location>
</feature>
<dbReference type="SUPFAM" id="SSF55464">
    <property type="entry name" value="Origin of replication-binding domain, RBD-like"/>
    <property type="match status" value="1"/>
</dbReference>
<feature type="domain" description="TrwC relaxase" evidence="2">
    <location>
        <begin position="37"/>
        <end position="318"/>
    </location>
</feature>
<organism evidence="3 4">
    <name type="scientific">Actinoplanes derwentensis</name>
    <dbReference type="NCBI Taxonomy" id="113562"/>
    <lineage>
        <taxon>Bacteria</taxon>
        <taxon>Bacillati</taxon>
        <taxon>Actinomycetota</taxon>
        <taxon>Actinomycetes</taxon>
        <taxon>Micromonosporales</taxon>
        <taxon>Micromonosporaceae</taxon>
        <taxon>Actinoplanes</taxon>
    </lineage>
</organism>
<dbReference type="InterPro" id="IPR014862">
    <property type="entry name" value="TrwC"/>
</dbReference>
<sequence length="718" mass="76827">MVWVTAVGPAGIPIEELLKRQFDHEPPDDDGELVVDRVEWFGEGLRECGLDPGSIVTDDQIAAVRALLNGCHPATGELLITVRKATDPRATLPAGPLVEALETGAKRIEGAGAAARFGRLQRGVARARARATQSGSHPEIGPPVFRAPIDDLASVARAAGVDLGDLYPAEVLALARDYARARVPAGIRGYDVILTLSEPTGALMATPAQDTAEMETAFTAAIRQAAEVLQQRAGYGSDSHHGRDGLTGRARTGLLGWTTVHRTACPAGGPEPVMGLHVHMTFVNMARRADGRWSTLGVNRRTIERLAGTADRALQQNLLQADRALWAERASGPRVRRFVEEWTDRLLDTGPLTDTERAEVVDAVRRCYEHAGVPWHGRVFWAPSPPAGQLLASARAWRHTALTTRIRQTGAVRIAGALFPALYGLGLTGLISGAALAVTLMIALPGDPLILADVMADRSAQNLNLHSLWISGTLSGMAMTIFIVRVSPVILDASRLRWLWESFAAAVLVAVSVILGLIFGSFPARLLPETGLPGEGWITTLLIGALALSFALFAALEVGARLRANPHTARFTDPVLERVDGHLGRRLKEISDAIPAAGPGQALVRAALDAAISDTYQQIELAIREATAERRMARRYPIGHLGSSPPHGPGTGWPAALGAATWTITAGVPAPGPAVTVVNDFAVTLRAGWWWPHTEFVVISERSTALRMTPSQARRRQP</sequence>
<name>A0A1H2DDH5_9ACTN</name>
<dbReference type="RefSeq" id="WP_157752087.1">
    <property type="nucleotide sequence ID" value="NZ_BOMJ01000104.1"/>
</dbReference>
<dbReference type="Proteomes" id="UP000198688">
    <property type="component" value="Chromosome I"/>
</dbReference>
<dbReference type="EMBL" id="LT629758">
    <property type="protein sequence ID" value="SDT80783.1"/>
    <property type="molecule type" value="Genomic_DNA"/>
</dbReference>